<proteinExistence type="predicted"/>
<dbReference type="OrthoDB" id="6627846at2759"/>
<organism evidence="1 2">
    <name type="scientific">Thelohanellus kitauei</name>
    <name type="common">Myxosporean</name>
    <dbReference type="NCBI Taxonomy" id="669202"/>
    <lineage>
        <taxon>Eukaryota</taxon>
        <taxon>Metazoa</taxon>
        <taxon>Cnidaria</taxon>
        <taxon>Myxozoa</taxon>
        <taxon>Myxosporea</taxon>
        <taxon>Bivalvulida</taxon>
        <taxon>Platysporina</taxon>
        <taxon>Myxobolidae</taxon>
        <taxon>Thelohanellus</taxon>
    </lineage>
</organism>
<gene>
    <name evidence="1" type="ORF">RF11_01360</name>
</gene>
<evidence type="ECO:0000313" key="2">
    <source>
        <dbReference type="Proteomes" id="UP000031668"/>
    </source>
</evidence>
<protein>
    <submittedName>
        <fullName evidence="1">Uncharacterized protein</fullName>
    </submittedName>
</protein>
<dbReference type="EMBL" id="JWZT01001610">
    <property type="protein sequence ID" value="KII71816.1"/>
    <property type="molecule type" value="Genomic_DNA"/>
</dbReference>
<accession>A0A0C2MWU0</accession>
<dbReference type="Proteomes" id="UP000031668">
    <property type="component" value="Unassembled WGS sequence"/>
</dbReference>
<reference evidence="1 2" key="1">
    <citation type="journal article" date="2014" name="Genome Biol. Evol.">
        <title>The genome of the myxosporean Thelohanellus kitauei shows adaptations to nutrient acquisition within its fish host.</title>
        <authorList>
            <person name="Yang Y."/>
            <person name="Xiong J."/>
            <person name="Zhou Z."/>
            <person name="Huo F."/>
            <person name="Miao W."/>
            <person name="Ran C."/>
            <person name="Liu Y."/>
            <person name="Zhang J."/>
            <person name="Feng J."/>
            <person name="Wang M."/>
            <person name="Wang M."/>
            <person name="Wang L."/>
            <person name="Yao B."/>
        </authorList>
    </citation>
    <scope>NUCLEOTIDE SEQUENCE [LARGE SCALE GENOMIC DNA]</scope>
    <source>
        <strain evidence="1">Wuqing</strain>
    </source>
</reference>
<name>A0A0C2MWU0_THEKT</name>
<evidence type="ECO:0000313" key="1">
    <source>
        <dbReference type="EMBL" id="KII71816.1"/>
    </source>
</evidence>
<dbReference type="AlphaFoldDB" id="A0A0C2MWU0"/>
<comment type="caution">
    <text evidence="1">The sequence shown here is derived from an EMBL/GenBank/DDBJ whole genome shotgun (WGS) entry which is preliminary data.</text>
</comment>
<sequence length="114" mass="13522">MTNCFRSYKYISNFFNHQTVNHSLTFMYPETCAHTNTSEGTWRALKYRIPPRNRTNSLDKDGNIEENLLMTLRENSYGDESTLGIYVVDSVEHHKKLYIHKCSFCYFSFVNELF</sequence>
<keyword evidence="2" id="KW-1185">Reference proteome</keyword>